<evidence type="ECO:0000259" key="1">
    <source>
        <dbReference type="Pfam" id="PF00144"/>
    </source>
</evidence>
<proteinExistence type="predicted"/>
<dbReference type="Gene3D" id="3.40.710.10">
    <property type="entry name" value="DD-peptidase/beta-lactamase superfamily"/>
    <property type="match status" value="1"/>
</dbReference>
<dbReference type="InterPro" id="IPR027843">
    <property type="entry name" value="DUF4440"/>
</dbReference>
<dbReference type="eggNOG" id="COG1680">
    <property type="taxonomic scope" value="Bacteria"/>
</dbReference>
<dbReference type="InterPro" id="IPR012338">
    <property type="entry name" value="Beta-lactam/transpept-like"/>
</dbReference>
<dbReference type="InterPro" id="IPR032710">
    <property type="entry name" value="NTF2-like_dom_sf"/>
</dbReference>
<dbReference type="SUPFAM" id="SSF54427">
    <property type="entry name" value="NTF2-like"/>
    <property type="match status" value="1"/>
</dbReference>
<protein>
    <submittedName>
        <fullName evidence="3">Beta-lactamase</fullName>
    </submittedName>
</protein>
<dbReference type="STRING" id="649349.Lbys_2112"/>
<dbReference type="AlphaFoldDB" id="E4RTT4"/>
<dbReference type="PANTHER" id="PTHR43283">
    <property type="entry name" value="BETA-LACTAMASE-RELATED"/>
    <property type="match status" value="1"/>
</dbReference>
<dbReference type="PANTHER" id="PTHR43283:SF18">
    <property type="match status" value="1"/>
</dbReference>
<dbReference type="RefSeq" id="WP_013408854.1">
    <property type="nucleotide sequence ID" value="NC_014655.1"/>
</dbReference>
<feature type="domain" description="Beta-lactamase-related" evidence="1">
    <location>
        <begin position="148"/>
        <end position="406"/>
    </location>
</feature>
<evidence type="ECO:0000259" key="2">
    <source>
        <dbReference type="Pfam" id="PF14534"/>
    </source>
</evidence>
<dbReference type="Pfam" id="PF00144">
    <property type="entry name" value="Beta-lactamase"/>
    <property type="match status" value="1"/>
</dbReference>
<sequence length="433" mass="49823">MLLLIIFSLFSEIMEQDKKLFEQGFNQCQISVFQELLTDDFEFYHDKSGKSDKEGFIRDTQRFICGSSVKRQHLDSEVYPMYKADTLYAALQEGRHTFSENGIIVGHARFSHLWIKQDGKWKLSRSLSFAHQSIEEHLKLLISAPVWAIGIMKDGEWKGKFYNNSNAESRFNVASLTKPITALAVLKLVDKGEWDLDTPLYTYWTDPDLTQDPRSRILNTRHILSHQSGLPNWREENLAFQFDPGTQYQYSGEGFEYLRRAIEKKFQKKWEIIVEELLFAPLQMTKTSWIASPAVAAYKANGESYLPIKKVSVNAADDLYTTLSDYGKFLKYIVEGAGLSTDLYQDFLKGYVQTKKGKYFALGLEQYLLSDGEKIYAHGGSDEGSKCIFFLHPESNEGLLIFSSSDIGYELYEPIMKIFWGEKGKQIIRLETD</sequence>
<dbReference type="KEGG" id="lby:Lbys_2112"/>
<evidence type="ECO:0000313" key="3">
    <source>
        <dbReference type="EMBL" id="ADQ17808.1"/>
    </source>
</evidence>
<organism evidence="3 4">
    <name type="scientific">Leadbetterella byssophila (strain DSM 17132 / JCM 16389 / KACC 11308 / NBRC 106382 / 4M15)</name>
    <dbReference type="NCBI Taxonomy" id="649349"/>
    <lineage>
        <taxon>Bacteria</taxon>
        <taxon>Pseudomonadati</taxon>
        <taxon>Bacteroidota</taxon>
        <taxon>Cytophagia</taxon>
        <taxon>Cytophagales</taxon>
        <taxon>Leadbetterellaceae</taxon>
        <taxon>Leadbetterella</taxon>
    </lineage>
</organism>
<dbReference type="Gene3D" id="3.10.450.50">
    <property type="match status" value="1"/>
</dbReference>
<dbReference type="Proteomes" id="UP000007435">
    <property type="component" value="Chromosome"/>
</dbReference>
<reference evidence="3 4" key="2">
    <citation type="journal article" date="2011" name="Stand. Genomic Sci.">
        <title>Complete genome sequence of Leadbetterella byssophila type strain (4M15).</title>
        <authorList>
            <person name="Abt B."/>
            <person name="Teshima H."/>
            <person name="Lucas S."/>
            <person name="Lapidus A."/>
            <person name="Del Rio T.G."/>
            <person name="Nolan M."/>
            <person name="Tice H."/>
            <person name="Cheng J.F."/>
            <person name="Pitluck S."/>
            <person name="Liolios K."/>
            <person name="Pagani I."/>
            <person name="Ivanova N."/>
            <person name="Mavromatis K."/>
            <person name="Pati A."/>
            <person name="Tapia R."/>
            <person name="Han C."/>
            <person name="Goodwin L."/>
            <person name="Chen A."/>
            <person name="Palaniappan K."/>
            <person name="Land M."/>
            <person name="Hauser L."/>
            <person name="Chang Y.J."/>
            <person name="Jeffries C.D."/>
            <person name="Rohde M."/>
            <person name="Goker M."/>
            <person name="Tindall B.J."/>
            <person name="Detter J.C."/>
            <person name="Woyke T."/>
            <person name="Bristow J."/>
            <person name="Eisen J.A."/>
            <person name="Markowitz V."/>
            <person name="Hugenholtz P."/>
            <person name="Klenk H.P."/>
            <person name="Kyrpides N.C."/>
        </authorList>
    </citation>
    <scope>NUCLEOTIDE SEQUENCE [LARGE SCALE GENOMIC DNA]</scope>
    <source>
        <strain evidence="4">DSM 17132 / JCM 16389 / KACC 11308 / NBRC 106382 / 4M15</strain>
    </source>
</reference>
<dbReference type="OrthoDB" id="1357763at2"/>
<dbReference type="SUPFAM" id="SSF56601">
    <property type="entry name" value="beta-lactamase/transpeptidase-like"/>
    <property type="match status" value="1"/>
</dbReference>
<name>E4RTT4_LEAB4</name>
<feature type="domain" description="DUF4440" evidence="2">
    <location>
        <begin position="21"/>
        <end position="123"/>
    </location>
</feature>
<gene>
    <name evidence="3" type="ordered locus">Lbys_2112</name>
</gene>
<evidence type="ECO:0000313" key="4">
    <source>
        <dbReference type="Proteomes" id="UP000007435"/>
    </source>
</evidence>
<dbReference type="InterPro" id="IPR001466">
    <property type="entry name" value="Beta-lactam-related"/>
</dbReference>
<dbReference type="EMBL" id="CP002305">
    <property type="protein sequence ID" value="ADQ17808.1"/>
    <property type="molecule type" value="Genomic_DNA"/>
</dbReference>
<reference key="1">
    <citation type="submission" date="2010-11" db="EMBL/GenBank/DDBJ databases">
        <title>The complete genome of Leadbetterella byssophila DSM 17132.</title>
        <authorList>
            <consortium name="US DOE Joint Genome Institute (JGI-PGF)"/>
            <person name="Lucas S."/>
            <person name="Copeland A."/>
            <person name="Lapidus A."/>
            <person name="Glavina del Rio T."/>
            <person name="Dalin E."/>
            <person name="Tice H."/>
            <person name="Bruce D."/>
            <person name="Goodwin L."/>
            <person name="Pitluck S."/>
            <person name="Kyrpides N."/>
            <person name="Mavromatis K."/>
            <person name="Ivanova N."/>
            <person name="Teshima H."/>
            <person name="Brettin T."/>
            <person name="Detter J.C."/>
            <person name="Han C."/>
            <person name="Tapia R."/>
            <person name="Land M."/>
            <person name="Hauser L."/>
            <person name="Markowitz V."/>
            <person name="Cheng J.-F."/>
            <person name="Hugenholtz P."/>
            <person name="Woyke T."/>
            <person name="Wu D."/>
            <person name="Tindall B."/>
            <person name="Pomrenke H.G."/>
            <person name="Brambilla E."/>
            <person name="Klenk H.-P."/>
            <person name="Eisen J.A."/>
        </authorList>
    </citation>
    <scope>NUCLEOTIDE SEQUENCE [LARGE SCALE GENOMIC DNA]</scope>
    <source>
        <strain>DSM 17132</strain>
    </source>
</reference>
<dbReference type="HOGENOM" id="CLU_542634_0_0_10"/>
<keyword evidence="4" id="KW-1185">Reference proteome</keyword>
<dbReference type="InterPro" id="IPR050789">
    <property type="entry name" value="Diverse_Enzym_Activities"/>
</dbReference>
<accession>E4RTT4</accession>
<dbReference type="Pfam" id="PF14534">
    <property type="entry name" value="DUF4440"/>
    <property type="match status" value="1"/>
</dbReference>